<sequence>MLGSETLDVAIGIIFVFLIVSVICSAIREGLEGWFKTRAAYLEYGIRELLHDPDATGLAKHFFEHPLIYSLFAKSYAPQDKGEKPGLLASGRNLPSYIPSKNFARALMDMAARGPETSVVSSDPNSPILSPQNIRMNILNLGNPGVQRILLIALDSAGGDLNVMQTNIEEWYNSGMDRVSGWYKRSTGWVLFWIGLFVSVSLNVNIITVANHLYRDKPTRQALIARVEEAAKDQTYINKGYRQAMSELNSLSLPLGWDRVDIGFPGTVRKSYIKTGGIWTKVGVKRGWWDYVVLPLLGWLLTALAVTMGAPFWFDLLNKFMVIRSTVKPHEKSLEEDSEDRQLSGNERYRSEPKPGSNQGTGLGFPRYPDRQQMISVPTPPDDESTIDSCDGHNHALTVAEVTEDYDLPQSQGGVAK</sequence>
<evidence type="ECO:0000313" key="4">
    <source>
        <dbReference type="Proteomes" id="UP000612680"/>
    </source>
</evidence>
<evidence type="ECO:0000313" key="3">
    <source>
        <dbReference type="EMBL" id="QRR01478.1"/>
    </source>
</evidence>
<name>A0ABX7I6K7_9BACT</name>
<keyword evidence="4" id="KW-1185">Reference proteome</keyword>
<feature type="transmembrane region" description="Helical" evidence="2">
    <location>
        <begin position="291"/>
        <end position="314"/>
    </location>
</feature>
<keyword evidence="2" id="KW-0812">Transmembrane</keyword>
<accession>A0ABX7I6K7</accession>
<evidence type="ECO:0000256" key="1">
    <source>
        <dbReference type="SAM" id="MobiDB-lite"/>
    </source>
</evidence>
<feature type="region of interest" description="Disordered" evidence="1">
    <location>
        <begin position="331"/>
        <end position="394"/>
    </location>
</feature>
<proteinExistence type="predicted"/>
<evidence type="ECO:0000256" key="2">
    <source>
        <dbReference type="SAM" id="Phobius"/>
    </source>
</evidence>
<protein>
    <submittedName>
        <fullName evidence="3">Uncharacterized protein</fullName>
    </submittedName>
</protein>
<keyword evidence="2" id="KW-0472">Membrane</keyword>
<gene>
    <name evidence="3" type="ORF">HWI92_11470</name>
</gene>
<keyword evidence="2" id="KW-1133">Transmembrane helix</keyword>
<feature type="transmembrane region" description="Helical" evidence="2">
    <location>
        <begin position="6"/>
        <end position="27"/>
    </location>
</feature>
<dbReference type="RefSeq" id="WP_204663840.1">
    <property type="nucleotide sequence ID" value="NZ_CP056775.1"/>
</dbReference>
<organism evidence="3 4">
    <name type="scientific">Dyadobacter sandarakinus</name>
    <dbReference type="NCBI Taxonomy" id="2747268"/>
    <lineage>
        <taxon>Bacteria</taxon>
        <taxon>Pseudomonadati</taxon>
        <taxon>Bacteroidota</taxon>
        <taxon>Cytophagia</taxon>
        <taxon>Cytophagales</taxon>
        <taxon>Spirosomataceae</taxon>
        <taxon>Dyadobacter</taxon>
    </lineage>
</organism>
<dbReference type="EMBL" id="CP056775">
    <property type="protein sequence ID" value="QRR01478.1"/>
    <property type="molecule type" value="Genomic_DNA"/>
</dbReference>
<dbReference type="Proteomes" id="UP000612680">
    <property type="component" value="Chromosome"/>
</dbReference>
<feature type="transmembrane region" description="Helical" evidence="2">
    <location>
        <begin position="188"/>
        <end position="210"/>
    </location>
</feature>
<reference evidence="3 4" key="1">
    <citation type="submission" date="2020-06" db="EMBL/GenBank/DDBJ databases">
        <title>Dyadobacter sandarakinus sp. nov., isolated from the soil of the Arctic Yellow River Station.</title>
        <authorList>
            <person name="Zhang Y."/>
            <person name="Peng F."/>
        </authorList>
    </citation>
    <scope>NUCLEOTIDE SEQUENCE [LARGE SCALE GENOMIC DNA]</scope>
    <source>
        <strain evidence="3 4">Q3-56</strain>
    </source>
</reference>